<keyword evidence="9 11" id="KW-0472">Membrane</keyword>
<evidence type="ECO:0008006" key="14">
    <source>
        <dbReference type="Google" id="ProtNLM"/>
    </source>
</evidence>
<evidence type="ECO:0000256" key="9">
    <source>
        <dbReference type="ARBA" id="ARBA00023136"/>
    </source>
</evidence>
<feature type="transmembrane region" description="Helical" evidence="11">
    <location>
        <begin position="394"/>
        <end position="418"/>
    </location>
</feature>
<keyword evidence="5" id="KW-0808">Transferase</keyword>
<keyword evidence="3" id="KW-0337">GPI-anchor biosynthesis</keyword>
<comment type="pathway">
    <text evidence="2">Glycolipid biosynthesis; glycosylphosphatidylinositol-anchor biosynthesis.</text>
</comment>
<dbReference type="AlphaFoldDB" id="A0A8J3TSA3"/>
<feature type="transmembrane region" description="Helical" evidence="11">
    <location>
        <begin position="64"/>
        <end position="84"/>
    </location>
</feature>
<evidence type="ECO:0000313" key="13">
    <source>
        <dbReference type="Proteomes" id="UP000650628"/>
    </source>
</evidence>
<evidence type="ECO:0000256" key="8">
    <source>
        <dbReference type="ARBA" id="ARBA00022989"/>
    </source>
</evidence>
<evidence type="ECO:0000256" key="5">
    <source>
        <dbReference type="ARBA" id="ARBA00022679"/>
    </source>
</evidence>
<dbReference type="EMBL" id="BOOO01000024">
    <property type="protein sequence ID" value="GII31239.1"/>
    <property type="molecule type" value="Genomic_DNA"/>
</dbReference>
<dbReference type="GO" id="GO:0000009">
    <property type="term" value="F:alpha-1,6-mannosyltransferase activity"/>
    <property type="evidence" value="ECO:0007669"/>
    <property type="project" value="InterPro"/>
</dbReference>
<organism evidence="12 13">
    <name type="scientific">Planotetraspora mira</name>
    <dbReference type="NCBI Taxonomy" id="58121"/>
    <lineage>
        <taxon>Bacteria</taxon>
        <taxon>Bacillati</taxon>
        <taxon>Actinomycetota</taxon>
        <taxon>Actinomycetes</taxon>
        <taxon>Streptosporangiales</taxon>
        <taxon>Streptosporangiaceae</taxon>
        <taxon>Planotetraspora</taxon>
    </lineage>
</organism>
<sequence length="419" mass="45723">MVVTEIHKPVAASAPADAEATPGDLAAPAQHLTPAQPATGEVRGEATAAGAERRWWVGGPADRTALLIWFFWHVAAYVYMVLAAPGRTDAPLLDRLTPWDSDNFITIAQHGYDGSPGMTDAPKLSAFFPGIPLLLRYLHVFVSDWSLAIVLVSLVASAVVAVALSRLSESFKEGTGTWTVLAFFLSPFAVFMLAGYSEAPFLALAIPAWLLARRGRWEAAAVCAAFASSIRVSGLFLLAGLVIQFLVADNGLRGKGWRTVPWLALPAVPVLAYMAYLWSRTGDLLAWKHAEADYWGRFAEWPWQVFVNTWNRSLEESVLRTSYREEILAALVLAALVVWQAVRRRWGNLAYLAPQAVALLAMSSFYMSVGRASLLWWPLYLSVGIAGARRPWVFMAYLAVAAPVMAINVGNFTTGAWVG</sequence>
<protein>
    <recommendedName>
        <fullName evidence="14">Mannosyltransferase (PIG-V)</fullName>
    </recommendedName>
</protein>
<dbReference type="Pfam" id="PF04188">
    <property type="entry name" value="Mannosyl_trans2"/>
    <property type="match status" value="1"/>
</dbReference>
<dbReference type="UniPathway" id="UPA00196"/>
<keyword evidence="7" id="KW-0256">Endoplasmic reticulum</keyword>
<feature type="region of interest" description="Disordered" evidence="10">
    <location>
        <begin position="12"/>
        <end position="44"/>
    </location>
</feature>
<evidence type="ECO:0000256" key="3">
    <source>
        <dbReference type="ARBA" id="ARBA00022502"/>
    </source>
</evidence>
<proteinExistence type="predicted"/>
<evidence type="ECO:0000256" key="4">
    <source>
        <dbReference type="ARBA" id="ARBA00022676"/>
    </source>
</evidence>
<dbReference type="PANTHER" id="PTHR12468">
    <property type="entry name" value="GPI MANNOSYLTRANSFERASE 2"/>
    <property type="match status" value="1"/>
</dbReference>
<keyword evidence="4" id="KW-0328">Glycosyltransferase</keyword>
<dbReference type="GO" id="GO:0016020">
    <property type="term" value="C:membrane"/>
    <property type="evidence" value="ECO:0007669"/>
    <property type="project" value="GOC"/>
</dbReference>
<evidence type="ECO:0000256" key="7">
    <source>
        <dbReference type="ARBA" id="ARBA00022824"/>
    </source>
</evidence>
<comment type="subcellular location">
    <subcellularLocation>
        <location evidence="1">Endoplasmic reticulum membrane</location>
        <topology evidence="1">Multi-pass membrane protein</topology>
    </subcellularLocation>
</comment>
<dbReference type="PANTHER" id="PTHR12468:SF2">
    <property type="entry name" value="GPI MANNOSYLTRANSFERASE 2"/>
    <property type="match status" value="1"/>
</dbReference>
<dbReference type="InterPro" id="IPR007315">
    <property type="entry name" value="PIG-V/Gpi18"/>
</dbReference>
<evidence type="ECO:0000313" key="12">
    <source>
        <dbReference type="EMBL" id="GII31239.1"/>
    </source>
</evidence>
<feature type="transmembrane region" description="Helical" evidence="11">
    <location>
        <begin position="259"/>
        <end position="278"/>
    </location>
</feature>
<dbReference type="Proteomes" id="UP000650628">
    <property type="component" value="Unassembled WGS sequence"/>
</dbReference>
<keyword evidence="6 11" id="KW-0812">Transmembrane</keyword>
<comment type="caution">
    <text evidence="12">The sequence shown here is derived from an EMBL/GenBank/DDBJ whole genome shotgun (WGS) entry which is preliminary data.</text>
</comment>
<evidence type="ECO:0000256" key="6">
    <source>
        <dbReference type="ARBA" id="ARBA00022692"/>
    </source>
</evidence>
<accession>A0A8J3TSA3</accession>
<dbReference type="GO" id="GO:0031501">
    <property type="term" value="C:mannosyltransferase complex"/>
    <property type="evidence" value="ECO:0007669"/>
    <property type="project" value="TreeGrafter"/>
</dbReference>
<feature type="transmembrane region" description="Helical" evidence="11">
    <location>
        <begin position="349"/>
        <end position="374"/>
    </location>
</feature>
<keyword evidence="13" id="KW-1185">Reference proteome</keyword>
<reference evidence="12 13" key="1">
    <citation type="submission" date="2021-01" db="EMBL/GenBank/DDBJ databases">
        <title>Whole genome shotgun sequence of Planotetraspora mira NBRC 15435.</title>
        <authorList>
            <person name="Komaki H."/>
            <person name="Tamura T."/>
        </authorList>
    </citation>
    <scope>NUCLEOTIDE SEQUENCE [LARGE SCALE GENOMIC DNA]</scope>
    <source>
        <strain evidence="12 13">NBRC 15435</strain>
    </source>
</reference>
<dbReference type="GO" id="GO:0006506">
    <property type="term" value="P:GPI anchor biosynthetic process"/>
    <property type="evidence" value="ECO:0007669"/>
    <property type="project" value="UniProtKB-UniPathway"/>
</dbReference>
<keyword evidence="8 11" id="KW-1133">Transmembrane helix</keyword>
<evidence type="ECO:0000256" key="10">
    <source>
        <dbReference type="SAM" id="MobiDB-lite"/>
    </source>
</evidence>
<gene>
    <name evidence="12" type="ORF">Pmi06nite_46810</name>
</gene>
<feature type="transmembrane region" description="Helical" evidence="11">
    <location>
        <begin position="145"/>
        <end position="164"/>
    </location>
</feature>
<name>A0A8J3TSA3_9ACTN</name>
<evidence type="ECO:0000256" key="1">
    <source>
        <dbReference type="ARBA" id="ARBA00004477"/>
    </source>
</evidence>
<feature type="transmembrane region" description="Helical" evidence="11">
    <location>
        <begin position="217"/>
        <end position="247"/>
    </location>
</feature>
<dbReference type="GO" id="GO:0004376">
    <property type="term" value="F:GPI mannosyltransferase activity"/>
    <property type="evidence" value="ECO:0007669"/>
    <property type="project" value="InterPro"/>
</dbReference>
<evidence type="ECO:0000256" key="11">
    <source>
        <dbReference type="SAM" id="Phobius"/>
    </source>
</evidence>
<evidence type="ECO:0000256" key="2">
    <source>
        <dbReference type="ARBA" id="ARBA00004687"/>
    </source>
</evidence>